<dbReference type="HAMAP" id="MF_00133">
    <property type="entry name" value="Trp_synth_beta"/>
    <property type="match status" value="1"/>
</dbReference>
<dbReference type="EC" id="4.2.1.20" evidence="3"/>
<evidence type="ECO:0000256" key="5">
    <source>
        <dbReference type="ARBA" id="ARBA00022822"/>
    </source>
</evidence>
<comment type="catalytic activity">
    <reaction evidence="9">
        <text>(1S,2R)-1-C-(indol-3-yl)glycerol 3-phosphate + L-serine = D-glyceraldehyde 3-phosphate + L-tryptophan + H2O</text>
        <dbReference type="Rhea" id="RHEA:10532"/>
        <dbReference type="ChEBI" id="CHEBI:15377"/>
        <dbReference type="ChEBI" id="CHEBI:33384"/>
        <dbReference type="ChEBI" id="CHEBI:57912"/>
        <dbReference type="ChEBI" id="CHEBI:58866"/>
        <dbReference type="ChEBI" id="CHEBI:59776"/>
        <dbReference type="EC" id="4.2.1.20"/>
    </reaction>
</comment>
<sequence>MAPTAHLDNSSGLSGRAQPDADGFFGTGSSQFGGAFLPPPLVPVMKEIDIEYNKIKQDPEFLRELADLRKRFIGRPSPIYECKNLSDKIGGARIFLKREDLNHTGSHKINHCLGEALLAKRMGKSKLIAETGAGQHGVALATAASLMKMECEIHMGEIDIKKEWPNVRRMQVLGATVVPATEGGKSLKEAVDSAFAAYMGDTENMFFAIGSTVGPHPFPSMVRDFQAIVGYEAKKQFIDLTGDLPDMCLACVGGGCNSLGLFTAFLDDENVKLVGVEPAGRGLDMGEGHHSATLTLGTPAVLHGMKSYVLLNESGDPAAVHSCASGLDYPGVGPQHSWMKDLGRVQYETATDDEVINAFFELSRMEGIIPALESAHGLAYAMKVAKDMSKESKLLVNMSGRGDKDLDYVCDMYGDKFGIGKEGIFFGPPKNDS</sequence>
<evidence type="ECO:0000256" key="3">
    <source>
        <dbReference type="ARBA" id="ARBA00012043"/>
    </source>
</evidence>
<dbReference type="PANTHER" id="PTHR48077:SF3">
    <property type="entry name" value="TRYPTOPHAN SYNTHASE"/>
    <property type="match status" value="1"/>
</dbReference>
<protein>
    <recommendedName>
        <fullName evidence="3">tryptophan synthase</fullName>
        <ecNumber evidence="3">4.2.1.20</ecNumber>
    </recommendedName>
</protein>
<evidence type="ECO:0000256" key="9">
    <source>
        <dbReference type="ARBA" id="ARBA00049047"/>
    </source>
</evidence>
<proteinExistence type="inferred from homology"/>
<keyword evidence="5" id="KW-0822">Tryptophan biosynthesis</keyword>
<keyword evidence="6" id="KW-0663">Pyridoxal phosphate</keyword>
<dbReference type="InterPro" id="IPR001926">
    <property type="entry name" value="TrpB-like_PALP"/>
</dbReference>
<dbReference type="EMBL" id="JABMIG020000098">
    <property type="protein sequence ID" value="KAL3792786.1"/>
    <property type="molecule type" value="Genomic_DNA"/>
</dbReference>
<dbReference type="InterPro" id="IPR036052">
    <property type="entry name" value="TrpB-like_PALP_sf"/>
</dbReference>
<dbReference type="PIRSF" id="PIRSF001413">
    <property type="entry name" value="Trp_syn_beta"/>
    <property type="match status" value="1"/>
</dbReference>
<evidence type="ECO:0000256" key="1">
    <source>
        <dbReference type="ARBA" id="ARBA00001933"/>
    </source>
</evidence>
<dbReference type="SUPFAM" id="SSF53686">
    <property type="entry name" value="Tryptophan synthase beta subunit-like PLP-dependent enzymes"/>
    <property type="match status" value="1"/>
</dbReference>
<gene>
    <name evidence="12" type="ORF">HJC23_002593</name>
</gene>
<dbReference type="InterPro" id="IPR023026">
    <property type="entry name" value="Trp_synth_beta/beta-like"/>
</dbReference>
<dbReference type="Gene3D" id="3.40.50.1100">
    <property type="match status" value="2"/>
</dbReference>
<evidence type="ECO:0000256" key="7">
    <source>
        <dbReference type="ARBA" id="ARBA00023141"/>
    </source>
</evidence>
<evidence type="ECO:0000256" key="2">
    <source>
        <dbReference type="ARBA" id="ARBA00004733"/>
    </source>
</evidence>
<dbReference type="AlphaFoldDB" id="A0ABD3PZT8"/>
<evidence type="ECO:0000256" key="8">
    <source>
        <dbReference type="ARBA" id="ARBA00023239"/>
    </source>
</evidence>
<keyword evidence="7" id="KW-0057">Aromatic amino acid biosynthesis</keyword>
<comment type="pathway">
    <text evidence="2">Amino-acid biosynthesis; L-tryptophan biosynthesis; L-tryptophan from chorismate: step 5/5.</text>
</comment>
<dbReference type="Pfam" id="PF00291">
    <property type="entry name" value="PALP"/>
    <property type="match status" value="1"/>
</dbReference>
<accession>A0ABD3PZT8</accession>
<dbReference type="GO" id="GO:0004834">
    <property type="term" value="F:tryptophan synthase activity"/>
    <property type="evidence" value="ECO:0007669"/>
    <property type="project" value="UniProtKB-EC"/>
</dbReference>
<dbReference type="Proteomes" id="UP001516023">
    <property type="component" value="Unassembled WGS sequence"/>
</dbReference>
<evidence type="ECO:0000313" key="12">
    <source>
        <dbReference type="EMBL" id="KAL3792786.1"/>
    </source>
</evidence>
<evidence type="ECO:0000259" key="11">
    <source>
        <dbReference type="Pfam" id="PF00291"/>
    </source>
</evidence>
<comment type="cofactor">
    <cofactor evidence="1">
        <name>pyridoxal 5'-phosphate</name>
        <dbReference type="ChEBI" id="CHEBI:597326"/>
    </cofactor>
</comment>
<organism evidence="12 13">
    <name type="scientific">Cyclotella cryptica</name>
    <dbReference type="NCBI Taxonomy" id="29204"/>
    <lineage>
        <taxon>Eukaryota</taxon>
        <taxon>Sar</taxon>
        <taxon>Stramenopiles</taxon>
        <taxon>Ochrophyta</taxon>
        <taxon>Bacillariophyta</taxon>
        <taxon>Coscinodiscophyceae</taxon>
        <taxon>Thalassiosirophycidae</taxon>
        <taxon>Stephanodiscales</taxon>
        <taxon>Stephanodiscaceae</taxon>
        <taxon>Cyclotella</taxon>
    </lineage>
</organism>
<evidence type="ECO:0000256" key="6">
    <source>
        <dbReference type="ARBA" id="ARBA00022898"/>
    </source>
</evidence>
<feature type="domain" description="Tryptophan synthase beta chain-like PALP" evidence="11">
    <location>
        <begin position="74"/>
        <end position="400"/>
    </location>
</feature>
<dbReference type="InterPro" id="IPR006653">
    <property type="entry name" value="Trp_synth_b_CS"/>
</dbReference>
<dbReference type="CDD" id="cd06446">
    <property type="entry name" value="Trp-synth_B"/>
    <property type="match status" value="1"/>
</dbReference>
<keyword evidence="8" id="KW-0456">Lyase</keyword>
<name>A0ABD3PZT8_9STRA</name>
<evidence type="ECO:0000313" key="13">
    <source>
        <dbReference type="Proteomes" id="UP001516023"/>
    </source>
</evidence>
<feature type="region of interest" description="Disordered" evidence="10">
    <location>
        <begin position="1"/>
        <end position="20"/>
    </location>
</feature>
<keyword evidence="13" id="KW-1185">Reference proteome</keyword>
<dbReference type="PANTHER" id="PTHR48077">
    <property type="entry name" value="TRYPTOPHAN SYNTHASE-RELATED"/>
    <property type="match status" value="1"/>
</dbReference>
<dbReference type="PROSITE" id="PS00168">
    <property type="entry name" value="TRP_SYNTHASE_BETA"/>
    <property type="match status" value="1"/>
</dbReference>
<reference evidence="12 13" key="1">
    <citation type="journal article" date="2020" name="G3 (Bethesda)">
        <title>Improved Reference Genome for Cyclotella cryptica CCMP332, a Model for Cell Wall Morphogenesis, Salinity Adaptation, and Lipid Production in Diatoms (Bacillariophyta).</title>
        <authorList>
            <person name="Roberts W.R."/>
            <person name="Downey K.M."/>
            <person name="Ruck E.C."/>
            <person name="Traller J.C."/>
            <person name="Alverson A.J."/>
        </authorList>
    </citation>
    <scope>NUCLEOTIDE SEQUENCE [LARGE SCALE GENOMIC DNA]</scope>
    <source>
        <strain evidence="12 13">CCMP332</strain>
    </source>
</reference>
<dbReference type="FunFam" id="3.40.50.1100:FF:000004">
    <property type="entry name" value="Tryptophan synthase beta chain"/>
    <property type="match status" value="1"/>
</dbReference>
<dbReference type="NCBIfam" id="TIGR00263">
    <property type="entry name" value="trpB"/>
    <property type="match status" value="1"/>
</dbReference>
<comment type="caution">
    <text evidence="12">The sequence shown here is derived from an EMBL/GenBank/DDBJ whole genome shotgun (WGS) entry which is preliminary data.</text>
</comment>
<dbReference type="InterPro" id="IPR006654">
    <property type="entry name" value="Trp_synth_beta"/>
</dbReference>
<evidence type="ECO:0000256" key="10">
    <source>
        <dbReference type="SAM" id="MobiDB-lite"/>
    </source>
</evidence>
<keyword evidence="4" id="KW-0028">Amino-acid biosynthesis</keyword>
<evidence type="ECO:0000256" key="4">
    <source>
        <dbReference type="ARBA" id="ARBA00022605"/>
    </source>
</evidence>